<feature type="compositionally biased region" description="Low complexity" evidence="10">
    <location>
        <begin position="324"/>
        <end position="335"/>
    </location>
</feature>
<evidence type="ECO:0000256" key="6">
    <source>
        <dbReference type="ARBA" id="ARBA00022840"/>
    </source>
</evidence>
<dbReference type="GO" id="GO:0005634">
    <property type="term" value="C:nucleus"/>
    <property type="evidence" value="ECO:0007669"/>
    <property type="project" value="TreeGrafter"/>
</dbReference>
<evidence type="ECO:0000256" key="4">
    <source>
        <dbReference type="ARBA" id="ARBA00022741"/>
    </source>
</evidence>
<dbReference type="InterPro" id="IPR017441">
    <property type="entry name" value="Protein_kinase_ATP_BS"/>
</dbReference>
<dbReference type="Gene3D" id="3.30.310.80">
    <property type="entry name" value="Kinase associated domain 1, KA1"/>
    <property type="match status" value="1"/>
</dbReference>
<feature type="region of interest" description="Disordered" evidence="10">
    <location>
        <begin position="322"/>
        <end position="364"/>
    </location>
</feature>
<evidence type="ECO:0000256" key="9">
    <source>
        <dbReference type="PROSITE-ProRule" id="PRU10141"/>
    </source>
</evidence>
<dbReference type="GO" id="GO:0005524">
    <property type="term" value="F:ATP binding"/>
    <property type="evidence" value="ECO:0007669"/>
    <property type="project" value="UniProtKB-UniRule"/>
</dbReference>
<feature type="domain" description="F-box" evidence="12">
    <location>
        <begin position="569"/>
        <end position="615"/>
    </location>
</feature>
<evidence type="ECO:0000256" key="5">
    <source>
        <dbReference type="ARBA" id="ARBA00022777"/>
    </source>
</evidence>
<keyword evidence="3" id="KW-0808">Transferase</keyword>
<dbReference type="GO" id="GO:0004674">
    <property type="term" value="F:protein serine/threonine kinase activity"/>
    <property type="evidence" value="ECO:0007669"/>
    <property type="project" value="UniProtKB-KW"/>
</dbReference>
<keyword evidence="5 13" id="KW-0418">Kinase</keyword>
<dbReference type="AlphaFoldDB" id="A0A178ETB9"/>
<evidence type="ECO:0000256" key="10">
    <source>
        <dbReference type="SAM" id="MobiDB-lite"/>
    </source>
</evidence>
<evidence type="ECO:0000256" key="8">
    <source>
        <dbReference type="ARBA" id="ARBA00048679"/>
    </source>
</evidence>
<dbReference type="EMBL" id="LHPM01000018">
    <property type="protein sequence ID" value="OAL62945.1"/>
    <property type="molecule type" value="Genomic_DNA"/>
</dbReference>
<protein>
    <recommendedName>
        <fullName evidence="1">non-specific serine/threonine protein kinase</fullName>
        <ecNumber evidence="1">2.7.11.1</ecNumber>
    </recommendedName>
</protein>
<evidence type="ECO:0000313" key="13">
    <source>
        <dbReference type="EMBL" id="OAL62945.1"/>
    </source>
</evidence>
<dbReference type="Proteomes" id="UP000243015">
    <property type="component" value="Unassembled WGS sequence"/>
</dbReference>
<evidence type="ECO:0000313" key="14">
    <source>
        <dbReference type="Proteomes" id="UP000243015"/>
    </source>
</evidence>
<dbReference type="InterPro" id="IPR001810">
    <property type="entry name" value="F-box_dom"/>
</dbReference>
<evidence type="ECO:0000256" key="3">
    <source>
        <dbReference type="ARBA" id="ARBA00022679"/>
    </source>
</evidence>
<reference evidence="13 14" key="1">
    <citation type="submission" date="2016-05" db="EMBL/GenBank/DDBJ databases">
        <title>Genome sequencing of Trichophyton rubrum CMCC(F)T1i isolated from hair.</title>
        <authorList>
            <person name="Zhan P."/>
            <person name="Tao Y."/>
            <person name="Liu W."/>
        </authorList>
    </citation>
    <scope>NUCLEOTIDE SEQUENCE [LARGE SCALE GENOMIC DNA]</scope>
    <source>
        <strain evidence="14">CMCC(F)T1i</strain>
    </source>
</reference>
<dbReference type="InterPro" id="IPR008271">
    <property type="entry name" value="Ser/Thr_kinase_AS"/>
</dbReference>
<dbReference type="PANTHER" id="PTHR43895:SF32">
    <property type="entry name" value="SERINE_THREONINE-PROTEIN KINASE CHK1"/>
    <property type="match status" value="1"/>
</dbReference>
<dbReference type="SMART" id="SM00220">
    <property type="entry name" value="S_TKc"/>
    <property type="match status" value="1"/>
</dbReference>
<dbReference type="PROSITE" id="PS50181">
    <property type="entry name" value="FBOX"/>
    <property type="match status" value="1"/>
</dbReference>
<dbReference type="InterPro" id="IPR000719">
    <property type="entry name" value="Prot_kinase_dom"/>
</dbReference>
<comment type="catalytic activity">
    <reaction evidence="8">
        <text>L-seryl-[protein] + ATP = O-phospho-L-seryl-[protein] + ADP + H(+)</text>
        <dbReference type="Rhea" id="RHEA:17989"/>
        <dbReference type="Rhea" id="RHEA-COMP:9863"/>
        <dbReference type="Rhea" id="RHEA-COMP:11604"/>
        <dbReference type="ChEBI" id="CHEBI:15378"/>
        <dbReference type="ChEBI" id="CHEBI:29999"/>
        <dbReference type="ChEBI" id="CHEBI:30616"/>
        <dbReference type="ChEBI" id="CHEBI:83421"/>
        <dbReference type="ChEBI" id="CHEBI:456216"/>
        <dbReference type="EC" id="2.7.11.1"/>
    </reaction>
</comment>
<dbReference type="Pfam" id="PF00069">
    <property type="entry name" value="Pkinase"/>
    <property type="match status" value="1"/>
</dbReference>
<comment type="caution">
    <text evidence="13">The sequence shown here is derived from an EMBL/GenBank/DDBJ whole genome shotgun (WGS) entry which is preliminary data.</text>
</comment>
<keyword evidence="6 9" id="KW-0067">ATP-binding</keyword>
<dbReference type="Gene3D" id="1.20.1280.50">
    <property type="match status" value="1"/>
</dbReference>
<dbReference type="SUPFAM" id="SSF81383">
    <property type="entry name" value="F-box domain"/>
    <property type="match status" value="1"/>
</dbReference>
<name>A0A178ETB9_TRIRU</name>
<dbReference type="PANTHER" id="PTHR43895">
    <property type="entry name" value="CALCIUM/CALMODULIN-DEPENDENT PROTEIN KINASE KINASE-RELATED"/>
    <property type="match status" value="1"/>
</dbReference>
<sequence length="1137" mass="126190">MKHSQLAPLPDDLPFRIVSRTIGQGAYACIKKGCPTNADGPIFAVKFIHKEYAAKHGHISAKQLQMEVALHKHIGSHENIIEFYNTGENEAWRWIAMELAEGGDLFDKIEADEGVGEDIAHVYFSQLINAVGFMHSKGVGHRDIKPENILLSVDGNLKIADFGLATLFEYGGKLKLNTTLCGSPPYIAPEVIQCSNRGHSKGQGYRADIADAWSCGIVLFVLLVGNTPWDSPTDESYEFCDYVKSNSRPSDELWNDIPSDALSLLRGMLKLDVNSRFNMADIRRHPWFTRQNKHLVDGKLANPVKLATTMFESLHIDFSQNPLSSSQAQSQHSNSDLMDIDSGASDDLKPKFSATQPETPMDPSIMDWDGPPRLTTGLQSASQPKDGITTDQAILLAEQLLEEPSMSQFCATPSVPLSRTQNAQRFQDIVPASGLTRFFSTWPAKSLVSRICEALQLLHVPVAPKISTESVLIRLRTSDDRKCPLHGNILIETVSEGLVEVEFVKIKGDPLEWRRFFKKVTILYIQQDNVEMSLSDWPETKIQLNISTSGDQPRTLGYQLTIKHDTWYATMMDRLPLEILQVIISYLSPEDLVILQLVSRRLYAAARDNVVWREICYLALKERFMKTKRKLTFYPVSSKQLWQSHLFEDTPDNAAVRWDPSDPEEEIDWCAEYVARYGPVNVTWLQSPAIEDLIGRGRPLEAKGVGILKNRSYGADDQVVGLLENGLVAIWDASHGKAARSSRSVLSLPSLSSSADLNNTRHDGITERISVDSISRRAYIADANVVNEVDLSTLEVISQRAYPERIFALSQETLDYQVPITVATSKGLHLLDPRLQPAYQQRDTSIFLESHSSLHPSAGNPRTVNYTELLQPGPNCVLHPPFPSTNSIIVAGRFSSILLYDRRNLGRLQANVHSGARLCGLTALPAIPKYYRSSDSSVRGQSFVACGEHRGIGSIEIYSHTSPDTDGTSAFAIKTVNVNRASTSPSKLLSVALHGSRIVFSDSMGRIIWMERDGRTPLRTLDLNGKSPEVGSIGQGRGINTAMEQDYDYDVNGRVARKIIPTRGSRLDQDGLIIWTGSQIGRAMQESAEARSHPGSAPATLTHENNERRRASCCVAARRSACALQPGAFRVKQIARK</sequence>
<dbReference type="GO" id="GO:0035861">
    <property type="term" value="C:site of double-strand break"/>
    <property type="evidence" value="ECO:0007669"/>
    <property type="project" value="TreeGrafter"/>
</dbReference>
<dbReference type="PROSITE" id="PS00107">
    <property type="entry name" value="PROTEIN_KINASE_ATP"/>
    <property type="match status" value="1"/>
</dbReference>
<evidence type="ECO:0000256" key="1">
    <source>
        <dbReference type="ARBA" id="ARBA00012513"/>
    </source>
</evidence>
<dbReference type="InterPro" id="IPR036047">
    <property type="entry name" value="F-box-like_dom_sf"/>
</dbReference>
<evidence type="ECO:0000259" key="11">
    <source>
        <dbReference type="PROSITE" id="PS50011"/>
    </source>
</evidence>
<proteinExistence type="predicted"/>
<dbReference type="SUPFAM" id="SSF56112">
    <property type="entry name" value="Protein kinase-like (PK-like)"/>
    <property type="match status" value="1"/>
</dbReference>
<dbReference type="VEuPathDB" id="FungiDB:TERG_01087"/>
<dbReference type="Gene3D" id="1.10.510.10">
    <property type="entry name" value="Transferase(Phosphotransferase) domain 1"/>
    <property type="match status" value="1"/>
</dbReference>
<feature type="binding site" evidence="9">
    <location>
        <position position="55"/>
    </location>
    <ligand>
        <name>ATP</name>
        <dbReference type="ChEBI" id="CHEBI:30616"/>
    </ligand>
</feature>
<dbReference type="FunFam" id="1.10.510.10:FF:000692">
    <property type="entry name" value="Serine/threonine protein kinase, variant"/>
    <property type="match status" value="1"/>
</dbReference>
<dbReference type="EC" id="2.7.11.1" evidence="1"/>
<evidence type="ECO:0000256" key="2">
    <source>
        <dbReference type="ARBA" id="ARBA00022527"/>
    </source>
</evidence>
<dbReference type="GO" id="GO:0007095">
    <property type="term" value="P:mitotic G2 DNA damage checkpoint signaling"/>
    <property type="evidence" value="ECO:0007669"/>
    <property type="project" value="TreeGrafter"/>
</dbReference>
<accession>A0A178ETB9</accession>
<keyword evidence="4 9" id="KW-0547">Nucleotide-binding</keyword>
<keyword evidence="2" id="KW-0723">Serine/threonine-protein kinase</keyword>
<evidence type="ECO:0000256" key="7">
    <source>
        <dbReference type="ARBA" id="ARBA00047899"/>
    </source>
</evidence>
<evidence type="ECO:0000259" key="12">
    <source>
        <dbReference type="PROSITE" id="PS50181"/>
    </source>
</evidence>
<comment type="catalytic activity">
    <reaction evidence="7">
        <text>L-threonyl-[protein] + ATP = O-phospho-L-threonyl-[protein] + ADP + H(+)</text>
        <dbReference type="Rhea" id="RHEA:46608"/>
        <dbReference type="Rhea" id="RHEA-COMP:11060"/>
        <dbReference type="Rhea" id="RHEA-COMP:11605"/>
        <dbReference type="ChEBI" id="CHEBI:15378"/>
        <dbReference type="ChEBI" id="CHEBI:30013"/>
        <dbReference type="ChEBI" id="CHEBI:30616"/>
        <dbReference type="ChEBI" id="CHEBI:61977"/>
        <dbReference type="ChEBI" id="CHEBI:456216"/>
        <dbReference type="EC" id="2.7.11.1"/>
    </reaction>
</comment>
<dbReference type="GO" id="GO:0005737">
    <property type="term" value="C:cytoplasm"/>
    <property type="evidence" value="ECO:0007669"/>
    <property type="project" value="TreeGrafter"/>
</dbReference>
<dbReference type="PROSITE" id="PS50011">
    <property type="entry name" value="PROTEIN_KINASE_DOM"/>
    <property type="match status" value="1"/>
</dbReference>
<dbReference type="SMART" id="SM00256">
    <property type="entry name" value="FBOX"/>
    <property type="match status" value="1"/>
</dbReference>
<dbReference type="InterPro" id="IPR011009">
    <property type="entry name" value="Kinase-like_dom_sf"/>
</dbReference>
<feature type="region of interest" description="Disordered" evidence="10">
    <location>
        <begin position="1084"/>
        <end position="1107"/>
    </location>
</feature>
<gene>
    <name evidence="13" type="ORF">A7C99_5330</name>
</gene>
<dbReference type="VEuPathDB" id="FungiDB:TERG_01086"/>
<dbReference type="Pfam" id="PF12937">
    <property type="entry name" value="F-box-like"/>
    <property type="match status" value="1"/>
</dbReference>
<organism evidence="13 14">
    <name type="scientific">Trichophyton rubrum</name>
    <name type="common">Athlete's foot fungus</name>
    <name type="synonym">Epidermophyton rubrum</name>
    <dbReference type="NCBI Taxonomy" id="5551"/>
    <lineage>
        <taxon>Eukaryota</taxon>
        <taxon>Fungi</taxon>
        <taxon>Dikarya</taxon>
        <taxon>Ascomycota</taxon>
        <taxon>Pezizomycotina</taxon>
        <taxon>Eurotiomycetes</taxon>
        <taxon>Eurotiomycetidae</taxon>
        <taxon>Onygenales</taxon>
        <taxon>Arthrodermataceae</taxon>
        <taxon>Trichophyton</taxon>
    </lineage>
</organism>
<dbReference type="PROSITE" id="PS00108">
    <property type="entry name" value="PROTEIN_KINASE_ST"/>
    <property type="match status" value="1"/>
</dbReference>
<feature type="domain" description="Protein kinase" evidence="11">
    <location>
        <begin position="16"/>
        <end position="288"/>
    </location>
</feature>